<accession>W4M2Z0</accession>
<dbReference type="PATRIC" id="fig|1429439.4.peg.4617"/>
<dbReference type="InterPro" id="IPR012909">
    <property type="entry name" value="PHA_DNA-bd_N"/>
</dbReference>
<dbReference type="EMBL" id="AZHX01001145">
    <property type="protein sequence ID" value="ETX04714.1"/>
    <property type="molecule type" value="Genomic_DNA"/>
</dbReference>
<keyword evidence="4" id="KW-1185">Reference proteome</keyword>
<dbReference type="Proteomes" id="UP000019140">
    <property type="component" value="Unassembled WGS sequence"/>
</dbReference>
<dbReference type="HOGENOM" id="CLU_089210_3_0_7"/>
<sequence length="160" mass="18013">MAYVIKRYSNRKLYDPQASRYVTLEELAAMIRAGREISVADASTGEDLTSVVLAQIILEKEKQHDSALPTGFMHLLIQYGEAWQDFALSSMKTHLEGLMTSQREADQVFKQWAAALGWLPSSQPQAAAEKAEEIETLKREIAGLREQLDALSCRLDEQQQ</sequence>
<comment type="caution">
    <text evidence="3">The sequence shown here is derived from an EMBL/GenBank/DDBJ whole genome shotgun (WGS) entry which is preliminary data.</text>
</comment>
<dbReference type="AlphaFoldDB" id="W4M2Z0"/>
<feature type="domain" description="PHA accumulation regulator DNA-binding N-terminal" evidence="2">
    <location>
        <begin position="4"/>
        <end position="63"/>
    </location>
</feature>
<keyword evidence="1" id="KW-0175">Coiled coil</keyword>
<evidence type="ECO:0000313" key="3">
    <source>
        <dbReference type="EMBL" id="ETX04714.1"/>
    </source>
</evidence>
<evidence type="ECO:0000313" key="4">
    <source>
        <dbReference type="Proteomes" id="UP000019140"/>
    </source>
</evidence>
<gene>
    <name evidence="3" type="ORF">ETSY2_27215</name>
</gene>
<feature type="coiled-coil region" evidence="1">
    <location>
        <begin position="127"/>
        <end position="154"/>
    </location>
</feature>
<organism evidence="3 4">
    <name type="scientific">Candidatus Entotheonella gemina</name>
    <dbReference type="NCBI Taxonomy" id="1429439"/>
    <lineage>
        <taxon>Bacteria</taxon>
        <taxon>Pseudomonadati</taxon>
        <taxon>Nitrospinota/Tectimicrobiota group</taxon>
        <taxon>Candidatus Tectimicrobiota</taxon>
        <taxon>Candidatus Entotheonellia</taxon>
        <taxon>Candidatus Entotheonellales</taxon>
        <taxon>Candidatus Entotheonellaceae</taxon>
        <taxon>Candidatus Entotheonella</taxon>
    </lineage>
</organism>
<evidence type="ECO:0000259" key="2">
    <source>
        <dbReference type="Pfam" id="PF07879"/>
    </source>
</evidence>
<reference evidence="3 4" key="1">
    <citation type="journal article" date="2014" name="Nature">
        <title>An environmental bacterial taxon with a large and distinct metabolic repertoire.</title>
        <authorList>
            <person name="Wilson M.C."/>
            <person name="Mori T."/>
            <person name="Ruckert C."/>
            <person name="Uria A.R."/>
            <person name="Helf M.J."/>
            <person name="Takada K."/>
            <person name="Gernert C."/>
            <person name="Steffens U.A."/>
            <person name="Heycke N."/>
            <person name="Schmitt S."/>
            <person name="Rinke C."/>
            <person name="Helfrich E.J."/>
            <person name="Brachmann A.O."/>
            <person name="Gurgui C."/>
            <person name="Wakimoto T."/>
            <person name="Kracht M."/>
            <person name="Crusemann M."/>
            <person name="Hentschel U."/>
            <person name="Abe I."/>
            <person name="Matsunaga S."/>
            <person name="Kalinowski J."/>
            <person name="Takeyama H."/>
            <person name="Piel J."/>
        </authorList>
    </citation>
    <scope>NUCLEOTIDE SEQUENCE [LARGE SCALE GENOMIC DNA]</scope>
    <source>
        <strain evidence="4">TSY2</strain>
    </source>
</reference>
<proteinExistence type="predicted"/>
<evidence type="ECO:0000256" key="1">
    <source>
        <dbReference type="SAM" id="Coils"/>
    </source>
</evidence>
<dbReference type="Pfam" id="PF07879">
    <property type="entry name" value="PHB_acc_N"/>
    <property type="match status" value="1"/>
</dbReference>
<name>W4M2Z0_9BACT</name>
<protein>
    <recommendedName>
        <fullName evidence="2">PHA accumulation regulator DNA-binding N-terminal domain-containing protein</fullName>
    </recommendedName>
</protein>